<evidence type="ECO:0000256" key="3">
    <source>
        <dbReference type="ARBA" id="ARBA00022980"/>
    </source>
</evidence>
<protein>
    <submittedName>
        <fullName evidence="8">Uncharacterized protein</fullName>
    </submittedName>
</protein>
<evidence type="ECO:0000256" key="2">
    <source>
        <dbReference type="ARBA" id="ARBA00022884"/>
    </source>
</evidence>
<organism evidence="8">
    <name type="scientific">marine metagenome</name>
    <dbReference type="NCBI Taxonomy" id="408172"/>
    <lineage>
        <taxon>unclassified sequences</taxon>
        <taxon>metagenomes</taxon>
        <taxon>ecological metagenomes</taxon>
    </lineage>
</organism>
<dbReference type="GO" id="GO:0006412">
    <property type="term" value="P:translation"/>
    <property type="evidence" value="ECO:0007669"/>
    <property type="project" value="InterPro"/>
</dbReference>
<evidence type="ECO:0000313" key="8">
    <source>
        <dbReference type="EMBL" id="SUZ92686.1"/>
    </source>
</evidence>
<dbReference type="HAMAP" id="MF_01334">
    <property type="entry name" value="Ribosomal_bL25_CTC"/>
    <property type="match status" value="1"/>
</dbReference>
<keyword evidence="4" id="KW-0687">Ribonucleoprotein</keyword>
<dbReference type="AlphaFoldDB" id="A0A381RLG5"/>
<evidence type="ECO:0000256" key="1">
    <source>
        <dbReference type="ARBA" id="ARBA00022730"/>
    </source>
</evidence>
<proteinExistence type="inferred from homology"/>
<dbReference type="NCBIfam" id="TIGR00731">
    <property type="entry name" value="bL25_bact_ctc"/>
    <property type="match status" value="1"/>
</dbReference>
<evidence type="ECO:0000259" key="7">
    <source>
        <dbReference type="Pfam" id="PF14693"/>
    </source>
</evidence>
<sequence length="231" mass="25687">MTPQYEYLETLKRTSSGSKGAKALRQEGKIPGVFYYKGEESIHLSFDKKTLLKSLQIGGHIFEVELDGNKQYAMIKEVQYHPITDEIIHIDLMRVRREEKITISVPIAFVGESIGVDEGGVMMQSLTSLEVSCLPENVPEQVTMDITELEMNSSLTVADIAVSKEFDILTSNDLTVVSVQPPKEEEEPVVEEEEVLLDEEGVPIEEGEAEGDEKPVAEGEDVPQDKEADSE</sequence>
<reference evidence="8" key="1">
    <citation type="submission" date="2018-05" db="EMBL/GenBank/DDBJ databases">
        <authorList>
            <person name="Lanie J.A."/>
            <person name="Ng W.-L."/>
            <person name="Kazmierczak K.M."/>
            <person name="Andrzejewski T.M."/>
            <person name="Davidsen T.M."/>
            <person name="Wayne K.J."/>
            <person name="Tettelin H."/>
            <person name="Glass J.I."/>
            <person name="Rusch D."/>
            <person name="Podicherti R."/>
            <person name="Tsui H.-C.T."/>
            <person name="Winkler M.E."/>
        </authorList>
    </citation>
    <scope>NUCLEOTIDE SEQUENCE</scope>
</reference>
<keyword evidence="2" id="KW-0694">RNA-binding</keyword>
<dbReference type="InterPro" id="IPR020057">
    <property type="entry name" value="Ribosomal_bL25_b-dom"/>
</dbReference>
<dbReference type="GO" id="GO:0003735">
    <property type="term" value="F:structural constituent of ribosome"/>
    <property type="evidence" value="ECO:0007669"/>
    <property type="project" value="InterPro"/>
</dbReference>
<feature type="region of interest" description="Disordered" evidence="5">
    <location>
        <begin position="181"/>
        <end position="231"/>
    </location>
</feature>
<dbReference type="PANTHER" id="PTHR33284:SF1">
    <property type="entry name" value="RIBOSOMAL PROTEIN L25_GLN-TRNA SYNTHETASE, ANTI-CODON-BINDING DOMAIN-CONTAINING PROTEIN"/>
    <property type="match status" value="1"/>
</dbReference>
<dbReference type="InterPro" id="IPR011035">
    <property type="entry name" value="Ribosomal_bL25/Gln-tRNA_synth"/>
</dbReference>
<feature type="domain" description="Large ribosomal subunit protein bL25 beta" evidence="7">
    <location>
        <begin position="100"/>
        <end position="183"/>
    </location>
</feature>
<feature type="domain" description="Large ribosomal subunit protein bL25 L25" evidence="6">
    <location>
        <begin position="9"/>
        <end position="92"/>
    </location>
</feature>
<feature type="compositionally biased region" description="Acidic residues" evidence="5">
    <location>
        <begin position="184"/>
        <end position="211"/>
    </location>
</feature>
<evidence type="ECO:0000256" key="4">
    <source>
        <dbReference type="ARBA" id="ARBA00023274"/>
    </source>
</evidence>
<accession>A0A381RLG5</accession>
<dbReference type="PANTHER" id="PTHR33284">
    <property type="entry name" value="RIBOSOMAL PROTEIN L25/GLN-TRNA SYNTHETASE, ANTI-CODON-BINDING DOMAIN-CONTAINING PROTEIN"/>
    <property type="match status" value="1"/>
</dbReference>
<dbReference type="CDD" id="cd00495">
    <property type="entry name" value="Ribosomal_L25_TL5_CTC"/>
    <property type="match status" value="1"/>
</dbReference>
<dbReference type="Gene3D" id="2.40.240.10">
    <property type="entry name" value="Ribosomal Protein L25, Chain P"/>
    <property type="match status" value="1"/>
</dbReference>
<keyword evidence="3" id="KW-0689">Ribosomal protein</keyword>
<dbReference type="SUPFAM" id="SSF50715">
    <property type="entry name" value="Ribosomal protein L25-like"/>
    <property type="match status" value="1"/>
</dbReference>
<feature type="compositionally biased region" description="Basic and acidic residues" evidence="5">
    <location>
        <begin position="212"/>
        <end position="231"/>
    </location>
</feature>
<dbReference type="InterPro" id="IPR020930">
    <property type="entry name" value="Ribosomal_uL5_bac-type"/>
</dbReference>
<gene>
    <name evidence="8" type="ORF">METZ01_LOCUS45540</name>
</gene>
<dbReference type="Gene3D" id="2.170.120.20">
    <property type="entry name" value="Ribosomal protein L25, beta domain"/>
    <property type="match status" value="1"/>
</dbReference>
<dbReference type="GO" id="GO:0022625">
    <property type="term" value="C:cytosolic large ribosomal subunit"/>
    <property type="evidence" value="ECO:0007669"/>
    <property type="project" value="TreeGrafter"/>
</dbReference>
<dbReference type="Pfam" id="PF14693">
    <property type="entry name" value="Ribosomal_TL5_C"/>
    <property type="match status" value="1"/>
</dbReference>
<dbReference type="InterPro" id="IPR029751">
    <property type="entry name" value="Ribosomal_L25_dom"/>
</dbReference>
<evidence type="ECO:0000259" key="6">
    <source>
        <dbReference type="Pfam" id="PF01386"/>
    </source>
</evidence>
<dbReference type="EMBL" id="UINC01002081">
    <property type="protein sequence ID" value="SUZ92686.1"/>
    <property type="molecule type" value="Genomic_DNA"/>
</dbReference>
<name>A0A381RLG5_9ZZZZ</name>
<dbReference type="InterPro" id="IPR020056">
    <property type="entry name" value="Rbsml_bL25/Gln-tRNA_synth_N"/>
</dbReference>
<evidence type="ECO:0000256" key="5">
    <source>
        <dbReference type="SAM" id="MobiDB-lite"/>
    </source>
</evidence>
<dbReference type="InterPro" id="IPR037121">
    <property type="entry name" value="Ribosomal_bL25_C"/>
</dbReference>
<dbReference type="GO" id="GO:0008097">
    <property type="term" value="F:5S rRNA binding"/>
    <property type="evidence" value="ECO:0007669"/>
    <property type="project" value="InterPro"/>
</dbReference>
<dbReference type="InterPro" id="IPR001021">
    <property type="entry name" value="Ribosomal_bL25_long"/>
</dbReference>
<dbReference type="Pfam" id="PF01386">
    <property type="entry name" value="Ribosomal_L25p"/>
    <property type="match status" value="1"/>
</dbReference>
<keyword evidence="1" id="KW-0699">rRNA-binding</keyword>